<accession>A0A495JRP6</accession>
<gene>
    <name evidence="2" type="ORF">BDK92_5446</name>
</gene>
<evidence type="ECO:0000259" key="1">
    <source>
        <dbReference type="Pfam" id="PF11716"/>
    </source>
</evidence>
<protein>
    <submittedName>
        <fullName evidence="2">Uncharacterized protein (TIGR03086 family)</fullName>
    </submittedName>
</protein>
<evidence type="ECO:0000313" key="2">
    <source>
        <dbReference type="EMBL" id="RKR91062.1"/>
    </source>
</evidence>
<keyword evidence="3" id="KW-1185">Reference proteome</keyword>
<dbReference type="SUPFAM" id="SSF109854">
    <property type="entry name" value="DinB/YfiT-like putative metalloenzymes"/>
    <property type="match status" value="1"/>
</dbReference>
<dbReference type="NCBIfam" id="TIGR03086">
    <property type="entry name" value="TIGR03086 family metal-binding protein"/>
    <property type="match status" value="1"/>
</dbReference>
<evidence type="ECO:0000313" key="3">
    <source>
        <dbReference type="Proteomes" id="UP000277671"/>
    </source>
</evidence>
<dbReference type="InterPro" id="IPR034660">
    <property type="entry name" value="DinB/YfiT-like"/>
</dbReference>
<name>A0A495JRP6_9ACTN</name>
<reference evidence="2 3" key="1">
    <citation type="submission" date="2018-10" db="EMBL/GenBank/DDBJ databases">
        <title>Sequencing the genomes of 1000 actinobacteria strains.</title>
        <authorList>
            <person name="Klenk H.-P."/>
        </authorList>
    </citation>
    <scope>NUCLEOTIDE SEQUENCE [LARGE SCALE GENOMIC DNA]</scope>
    <source>
        <strain evidence="2 3">DSM 45175</strain>
    </source>
</reference>
<dbReference type="InterPro" id="IPR024344">
    <property type="entry name" value="MDMPI_metal-binding"/>
</dbReference>
<sequence>MDLLQTYRRSLSEFTDRVAQVGYDQWPTPTPCANWDVRTLVNHVVGEDRWTVPLLSGATVEQVGDRFAGDLLGADPAGAAQDAAAAAEQAASEAGALDRTVHLSFGLTPASEYLRQLLAEHLVHGWDLAVAIGVEPKLDPEAVRECIRWFTERSGMYRQGGLVSPAVHVPENASEQDRLVAAFGRDPDWAPGD</sequence>
<comment type="caution">
    <text evidence="2">The sequence shown here is derived from an EMBL/GenBank/DDBJ whole genome shotgun (WGS) entry which is preliminary data.</text>
</comment>
<dbReference type="GO" id="GO:0046872">
    <property type="term" value="F:metal ion binding"/>
    <property type="evidence" value="ECO:0007669"/>
    <property type="project" value="InterPro"/>
</dbReference>
<dbReference type="Gene3D" id="1.20.120.450">
    <property type="entry name" value="dinb family like domain"/>
    <property type="match status" value="1"/>
</dbReference>
<dbReference type="Proteomes" id="UP000277671">
    <property type="component" value="Unassembled WGS sequence"/>
</dbReference>
<dbReference type="AlphaFoldDB" id="A0A495JRP6"/>
<dbReference type="Pfam" id="PF11716">
    <property type="entry name" value="MDMPI_N"/>
    <property type="match status" value="1"/>
</dbReference>
<dbReference type="OrthoDB" id="5185819at2"/>
<dbReference type="InterPro" id="IPR017520">
    <property type="entry name" value="CHP03086"/>
</dbReference>
<proteinExistence type="predicted"/>
<dbReference type="InterPro" id="IPR017517">
    <property type="entry name" value="Maleyloyr_isom"/>
</dbReference>
<dbReference type="EMBL" id="RBKT01000001">
    <property type="protein sequence ID" value="RKR91062.1"/>
    <property type="molecule type" value="Genomic_DNA"/>
</dbReference>
<dbReference type="NCBIfam" id="TIGR03083">
    <property type="entry name" value="maleylpyruvate isomerase family mycothiol-dependent enzyme"/>
    <property type="match status" value="1"/>
</dbReference>
<dbReference type="RefSeq" id="WP_121159225.1">
    <property type="nucleotide sequence ID" value="NZ_RBKT01000001.1"/>
</dbReference>
<feature type="domain" description="Mycothiol-dependent maleylpyruvate isomerase metal-binding" evidence="1">
    <location>
        <begin position="8"/>
        <end position="129"/>
    </location>
</feature>
<organism evidence="2 3">
    <name type="scientific">Micromonospora pisi</name>
    <dbReference type="NCBI Taxonomy" id="589240"/>
    <lineage>
        <taxon>Bacteria</taxon>
        <taxon>Bacillati</taxon>
        <taxon>Actinomycetota</taxon>
        <taxon>Actinomycetes</taxon>
        <taxon>Micromonosporales</taxon>
        <taxon>Micromonosporaceae</taxon>
        <taxon>Micromonospora</taxon>
    </lineage>
</organism>